<dbReference type="EMBL" id="BLZR01000001">
    <property type="protein sequence ID" value="GFP77600.1"/>
    <property type="molecule type" value="Genomic_DNA"/>
</dbReference>
<organism evidence="1 2">
    <name type="scientific">Clostridium fungisolvens</name>
    <dbReference type="NCBI Taxonomy" id="1604897"/>
    <lineage>
        <taxon>Bacteria</taxon>
        <taxon>Bacillati</taxon>
        <taxon>Bacillota</taxon>
        <taxon>Clostridia</taxon>
        <taxon>Eubacteriales</taxon>
        <taxon>Clostridiaceae</taxon>
        <taxon>Clostridium</taxon>
    </lineage>
</organism>
<dbReference type="Proteomes" id="UP000580568">
    <property type="component" value="Unassembled WGS sequence"/>
</dbReference>
<reference evidence="1 2" key="1">
    <citation type="submission" date="2020-07" db="EMBL/GenBank/DDBJ databases">
        <title>A new beta-1,3-glucan-decomposing anaerobic bacterium isolated from anoxic soil subjected to biological soil disinfestation.</title>
        <authorList>
            <person name="Ueki A."/>
            <person name="Tonouchi A."/>
        </authorList>
    </citation>
    <scope>NUCLEOTIDE SEQUENCE [LARGE SCALE GENOMIC DNA]</scope>
    <source>
        <strain evidence="1 2">TW1</strain>
    </source>
</reference>
<name>A0A6V8SL24_9CLOT</name>
<gene>
    <name evidence="1" type="ORF">bsdtw1_03758</name>
</gene>
<dbReference type="RefSeq" id="WP_183278965.1">
    <property type="nucleotide sequence ID" value="NZ_BLZR01000001.1"/>
</dbReference>
<accession>A0A6V8SL24</accession>
<protein>
    <submittedName>
        <fullName evidence="1">Uncharacterized protein</fullName>
    </submittedName>
</protein>
<proteinExistence type="predicted"/>
<evidence type="ECO:0000313" key="2">
    <source>
        <dbReference type="Proteomes" id="UP000580568"/>
    </source>
</evidence>
<dbReference type="AlphaFoldDB" id="A0A6V8SL24"/>
<evidence type="ECO:0000313" key="1">
    <source>
        <dbReference type="EMBL" id="GFP77600.1"/>
    </source>
</evidence>
<keyword evidence="2" id="KW-1185">Reference proteome</keyword>
<sequence>MRYYFFSYRVVNPLGEYFESAVCDKHPFEKIKEMRKSTDEYDFTLLFFTEISGEEYKSF</sequence>
<comment type="caution">
    <text evidence="1">The sequence shown here is derived from an EMBL/GenBank/DDBJ whole genome shotgun (WGS) entry which is preliminary data.</text>
</comment>